<evidence type="ECO:0000256" key="9">
    <source>
        <dbReference type="RuleBase" id="RU003448"/>
    </source>
</evidence>
<evidence type="ECO:0000256" key="3">
    <source>
        <dbReference type="ARBA" id="ARBA00022553"/>
    </source>
</evidence>
<accession>A0A0A2VI23</accession>
<evidence type="ECO:0000256" key="2">
    <source>
        <dbReference type="ARBA" id="ARBA00010122"/>
    </source>
</evidence>
<dbReference type="InterPro" id="IPR001048">
    <property type="entry name" value="Asp/Glu/Uridylate_kinase"/>
</dbReference>
<evidence type="ECO:0000256" key="8">
    <source>
        <dbReference type="ARBA" id="ARBA00047872"/>
    </source>
</evidence>
<dbReference type="InterPro" id="IPR018042">
    <property type="entry name" value="Aspartate_kinase_CS"/>
</dbReference>
<dbReference type="SUPFAM" id="SSF55021">
    <property type="entry name" value="ACT-like"/>
    <property type="match status" value="2"/>
</dbReference>
<sequence length="552" mass="60502">MSGYSHSNSPELGWVVQKFGGTSVGKFPDKVRQIGWARHDAVMHVWMRAAPPVSMRQLEANALWTQRLRTISSSKPLPDLRINRHVANQSVIEQVCRGIEWWCLIGVYAMLKAVGAAANAEEEQFAHMDEAKKLIKDICKDHVAAAEAYVTEPLLRQKLITRIEAECQELIEYIIATKRFNLEINARSKDRVISFGEKLACLSMTAVLQNNGVDAEYVDLGDVLHCEAADPLDASFYKTAVEAFRKKLCACGTKIPVVTGFFGNVPGSLIDGDIGRGYTDLCSALCAVGLGAEELQIWKEVDGIFTADPSKVPTARLLTSITPSEAAELTFYGSEVIHHLTMDQVVRATPPIPIRIKNVKNPRGTGTIVIPDPILSPSHQLHRSRSLVHLADGLHKPPKRPTAVTIKDDISVINVHSNKRSLSHGFFARVFSILDRHSISVDLISTSEVHVSLAIHSASTRIDAFSSAKRSLEECGDVSVLSDMAILSLVGADMKNMVGVAGKMFSTLGEHNVNLEMISQGASEINISCVIDARDADRAMNVLHTHLFTFLD</sequence>
<dbReference type="AlphaFoldDB" id="A0A0A2VI23"/>
<name>A0A0A2VI23_BEABA</name>
<evidence type="ECO:0000256" key="1">
    <source>
        <dbReference type="ARBA" id="ARBA00004685"/>
    </source>
</evidence>
<comment type="caution">
    <text evidence="11">The sequence shown here is derived from an EMBL/GenBank/DDBJ whole genome shotgun (WGS) entry which is preliminary data.</text>
</comment>
<evidence type="ECO:0000259" key="10">
    <source>
        <dbReference type="PROSITE" id="PS51671"/>
    </source>
</evidence>
<dbReference type="Gene3D" id="3.30.2130.10">
    <property type="entry name" value="VC0802-like"/>
    <property type="match status" value="1"/>
</dbReference>
<dbReference type="SUPFAM" id="SSF53633">
    <property type="entry name" value="Carbamate kinase-like"/>
    <property type="match status" value="1"/>
</dbReference>
<dbReference type="GO" id="GO:0071266">
    <property type="term" value="P:'de novo' L-methionine biosynthetic process"/>
    <property type="evidence" value="ECO:0007669"/>
    <property type="project" value="EnsemblFungi"/>
</dbReference>
<dbReference type="GO" id="GO:0004072">
    <property type="term" value="F:aspartate kinase activity"/>
    <property type="evidence" value="ECO:0007669"/>
    <property type="project" value="UniProtKB-EC"/>
</dbReference>
<dbReference type="FunFam" id="3.40.1160.10:FF:000023">
    <property type="entry name" value="Probable aspartokinase"/>
    <property type="match status" value="1"/>
</dbReference>
<dbReference type="FunFam" id="3.30.2130.10:FF:000001">
    <property type="entry name" value="Bifunctional aspartokinase/homoserine dehydrogenase"/>
    <property type="match status" value="1"/>
</dbReference>
<dbReference type="GO" id="GO:0005829">
    <property type="term" value="C:cytosol"/>
    <property type="evidence" value="ECO:0007669"/>
    <property type="project" value="TreeGrafter"/>
</dbReference>
<evidence type="ECO:0000256" key="7">
    <source>
        <dbReference type="ARBA" id="ARBA00022840"/>
    </source>
</evidence>
<dbReference type="Gene3D" id="3.40.1160.10">
    <property type="entry name" value="Acetylglutamate kinase-like"/>
    <property type="match status" value="1"/>
</dbReference>
<keyword evidence="4 9" id="KW-0808">Transferase</keyword>
<organism evidence="11 12">
    <name type="scientific">Beauveria bassiana D1-5</name>
    <dbReference type="NCBI Taxonomy" id="1245745"/>
    <lineage>
        <taxon>Eukaryota</taxon>
        <taxon>Fungi</taxon>
        <taxon>Dikarya</taxon>
        <taxon>Ascomycota</taxon>
        <taxon>Pezizomycotina</taxon>
        <taxon>Sordariomycetes</taxon>
        <taxon>Hypocreomycetidae</taxon>
        <taxon>Hypocreales</taxon>
        <taxon>Cordycipitaceae</taxon>
        <taxon>Beauveria</taxon>
    </lineage>
</organism>
<evidence type="ECO:0000313" key="12">
    <source>
        <dbReference type="Proteomes" id="UP000030106"/>
    </source>
</evidence>
<protein>
    <recommendedName>
        <fullName evidence="9">Aspartokinase</fullName>
        <ecNumber evidence="9">2.7.2.4</ecNumber>
    </recommendedName>
</protein>
<dbReference type="GO" id="GO:0009089">
    <property type="term" value="P:lysine biosynthetic process via diaminopimelate"/>
    <property type="evidence" value="ECO:0007669"/>
    <property type="project" value="TreeGrafter"/>
</dbReference>
<dbReference type="GO" id="GO:0009090">
    <property type="term" value="P:homoserine biosynthetic process"/>
    <property type="evidence" value="ECO:0007669"/>
    <property type="project" value="EnsemblFungi"/>
</dbReference>
<comment type="similarity">
    <text evidence="2 9">Belongs to the aspartokinase family.</text>
</comment>
<dbReference type="NCBIfam" id="TIGR00657">
    <property type="entry name" value="asp_kinases"/>
    <property type="match status" value="1"/>
</dbReference>
<dbReference type="InterPro" id="IPR036393">
    <property type="entry name" value="AceGlu_kinase-like_sf"/>
</dbReference>
<evidence type="ECO:0000313" key="11">
    <source>
        <dbReference type="EMBL" id="KGQ05770.1"/>
    </source>
</evidence>
<feature type="domain" description="ACT" evidence="10">
    <location>
        <begin position="489"/>
        <end position="552"/>
    </location>
</feature>
<keyword evidence="7" id="KW-0067">ATP-binding</keyword>
<dbReference type="OrthoDB" id="4323675at2759"/>
<dbReference type="PANTHER" id="PTHR21499:SF59">
    <property type="entry name" value="ASPARTOKINASE"/>
    <property type="match status" value="1"/>
</dbReference>
<dbReference type="PROSITE" id="PS00324">
    <property type="entry name" value="ASPARTOKINASE"/>
    <property type="match status" value="1"/>
</dbReference>
<comment type="catalytic activity">
    <reaction evidence="8 9">
        <text>L-aspartate + ATP = 4-phospho-L-aspartate + ADP</text>
        <dbReference type="Rhea" id="RHEA:23776"/>
        <dbReference type="ChEBI" id="CHEBI:29991"/>
        <dbReference type="ChEBI" id="CHEBI:30616"/>
        <dbReference type="ChEBI" id="CHEBI:57535"/>
        <dbReference type="ChEBI" id="CHEBI:456216"/>
        <dbReference type="EC" id="2.7.2.4"/>
    </reaction>
</comment>
<dbReference type="PANTHER" id="PTHR21499">
    <property type="entry name" value="ASPARTATE KINASE"/>
    <property type="match status" value="1"/>
</dbReference>
<dbReference type="GO" id="GO:0005524">
    <property type="term" value="F:ATP binding"/>
    <property type="evidence" value="ECO:0007669"/>
    <property type="project" value="UniProtKB-KW"/>
</dbReference>
<dbReference type="InterPro" id="IPR001341">
    <property type="entry name" value="Asp_kinase"/>
</dbReference>
<dbReference type="HOGENOM" id="CLU_009116_6_4_1"/>
<dbReference type="InterPro" id="IPR002912">
    <property type="entry name" value="ACT_dom"/>
</dbReference>
<dbReference type="InterPro" id="IPR045865">
    <property type="entry name" value="ACT-like_dom_sf"/>
</dbReference>
<dbReference type="Pfam" id="PF00696">
    <property type="entry name" value="AA_kinase"/>
    <property type="match status" value="1"/>
</dbReference>
<keyword evidence="6 9" id="KW-0418">Kinase</keyword>
<dbReference type="Proteomes" id="UP000030106">
    <property type="component" value="Unassembled WGS sequence"/>
</dbReference>
<reference evidence="11 12" key="1">
    <citation type="submission" date="2012-10" db="EMBL/GenBank/DDBJ databases">
        <title>Genome sequencing and analysis of entomopathogenic fungi Beauveria bassiana D1-5.</title>
        <authorList>
            <person name="Li Q."/>
            <person name="Wang L."/>
            <person name="Zhang Z."/>
            <person name="Wang Q."/>
            <person name="Ren J."/>
            <person name="Wang M."/>
            <person name="Xu W."/>
            <person name="Wang J."/>
            <person name="Lu Y."/>
            <person name="Du Q."/>
            <person name="Sun Z."/>
        </authorList>
    </citation>
    <scope>NUCLEOTIDE SEQUENCE [LARGE SCALE GENOMIC DNA]</scope>
    <source>
        <strain evidence="11 12">D1-5</strain>
    </source>
</reference>
<keyword evidence="5" id="KW-0547">Nucleotide-binding</keyword>
<evidence type="ECO:0000256" key="4">
    <source>
        <dbReference type="ARBA" id="ARBA00022679"/>
    </source>
</evidence>
<dbReference type="PROSITE" id="PS51671">
    <property type="entry name" value="ACT"/>
    <property type="match status" value="1"/>
</dbReference>
<proteinExistence type="inferred from homology"/>
<comment type="pathway">
    <text evidence="1">Mycotoxin biosynthesis.</text>
</comment>
<keyword evidence="3" id="KW-0597">Phosphoprotein</keyword>
<dbReference type="GO" id="GO:0009088">
    <property type="term" value="P:threonine biosynthetic process"/>
    <property type="evidence" value="ECO:0007669"/>
    <property type="project" value="EnsemblFungi"/>
</dbReference>
<dbReference type="STRING" id="1245745.A0A0A2VI23"/>
<dbReference type="Pfam" id="PF22468">
    <property type="entry name" value="ACT_9"/>
    <property type="match status" value="1"/>
</dbReference>
<gene>
    <name evidence="11" type="ORF">BBAD15_g8974</name>
</gene>
<dbReference type="EC" id="2.7.2.4" evidence="9"/>
<evidence type="ECO:0000256" key="6">
    <source>
        <dbReference type="ARBA" id="ARBA00022777"/>
    </source>
</evidence>
<dbReference type="InterPro" id="IPR054352">
    <property type="entry name" value="ACT_Aspartokinase"/>
</dbReference>
<dbReference type="EMBL" id="ANFO01000914">
    <property type="protein sequence ID" value="KGQ05770.1"/>
    <property type="molecule type" value="Genomic_DNA"/>
</dbReference>
<evidence type="ECO:0000256" key="5">
    <source>
        <dbReference type="ARBA" id="ARBA00022741"/>
    </source>
</evidence>